<feature type="compositionally biased region" description="Gly residues" evidence="1">
    <location>
        <begin position="34"/>
        <end position="43"/>
    </location>
</feature>
<dbReference type="STRING" id="115433.SAMN05421835_13939"/>
<dbReference type="EMBL" id="FORP01000039">
    <property type="protein sequence ID" value="SFK86664.1"/>
    <property type="molecule type" value="Genomic_DNA"/>
</dbReference>
<keyword evidence="3" id="KW-1185">Reference proteome</keyword>
<sequence>MVPPYHVQSAGGFPSFAHHESVSALWSHKWRMDGGTGGLGKGQGRLPDRPHRTG</sequence>
<evidence type="ECO:0000256" key="1">
    <source>
        <dbReference type="SAM" id="MobiDB-lite"/>
    </source>
</evidence>
<dbReference type="Proteomes" id="UP000199025">
    <property type="component" value="Unassembled WGS sequence"/>
</dbReference>
<dbReference type="AlphaFoldDB" id="A0A1I4CZA0"/>
<gene>
    <name evidence="2" type="ORF">SAMN05421835_13939</name>
</gene>
<accession>A0A1I4CZA0</accession>
<reference evidence="2 3" key="1">
    <citation type="submission" date="2016-10" db="EMBL/GenBank/DDBJ databases">
        <authorList>
            <person name="de Groot N.N."/>
        </authorList>
    </citation>
    <scope>NUCLEOTIDE SEQUENCE [LARGE SCALE GENOMIC DNA]</scope>
    <source>
        <strain evidence="2 3">DSM 44468</strain>
    </source>
</reference>
<feature type="region of interest" description="Disordered" evidence="1">
    <location>
        <begin position="30"/>
        <end position="54"/>
    </location>
</feature>
<evidence type="ECO:0000313" key="3">
    <source>
        <dbReference type="Proteomes" id="UP000199025"/>
    </source>
</evidence>
<protein>
    <submittedName>
        <fullName evidence="2">Uncharacterized protein</fullName>
    </submittedName>
</protein>
<proteinExistence type="predicted"/>
<name>A0A1I4CZA0_9PSEU</name>
<organism evidence="2 3">
    <name type="scientific">Amycolatopsis sacchari</name>
    <dbReference type="NCBI Taxonomy" id="115433"/>
    <lineage>
        <taxon>Bacteria</taxon>
        <taxon>Bacillati</taxon>
        <taxon>Actinomycetota</taxon>
        <taxon>Actinomycetes</taxon>
        <taxon>Pseudonocardiales</taxon>
        <taxon>Pseudonocardiaceae</taxon>
        <taxon>Amycolatopsis</taxon>
    </lineage>
</organism>
<evidence type="ECO:0000313" key="2">
    <source>
        <dbReference type="EMBL" id="SFK86664.1"/>
    </source>
</evidence>